<dbReference type="PANTHER" id="PTHR46696">
    <property type="entry name" value="P450, PUTATIVE (EUROFUNG)-RELATED"/>
    <property type="match status" value="1"/>
</dbReference>
<dbReference type="EMBL" id="JAKWJU010000002">
    <property type="protein sequence ID" value="MCH6160911.1"/>
    <property type="molecule type" value="Genomic_DNA"/>
</dbReference>
<feature type="region of interest" description="Disordered" evidence="2">
    <location>
        <begin position="400"/>
        <end position="436"/>
    </location>
</feature>
<evidence type="ECO:0000313" key="4">
    <source>
        <dbReference type="Proteomes" id="UP001166784"/>
    </source>
</evidence>
<gene>
    <name evidence="3" type="ORF">MMA15_11005</name>
</gene>
<evidence type="ECO:0000256" key="2">
    <source>
        <dbReference type="SAM" id="MobiDB-lite"/>
    </source>
</evidence>
<feature type="region of interest" description="Disordered" evidence="2">
    <location>
        <begin position="318"/>
        <end position="342"/>
    </location>
</feature>
<reference evidence="3" key="2">
    <citation type="journal article" date="2023" name="Int. J. Syst. Evol. Microbiol.">
        <title>Streptomyces marispadix sp. nov., isolated from marine beach sediment of the Northern Coast of Portugal.</title>
        <authorList>
            <person name="dos Santos J.D.N."/>
            <person name="Vitorino I.R."/>
            <person name="Kallscheuer N."/>
            <person name="Srivastava A."/>
            <person name="Krautwurst S."/>
            <person name="Marz M."/>
            <person name="Jogler C."/>
            <person name="Lobo Da Cunha A."/>
            <person name="Catita J."/>
            <person name="Goncalves H."/>
            <person name="Gonzalez I."/>
            <person name="Reyes F."/>
            <person name="Lage O.M."/>
        </authorList>
    </citation>
    <scope>NUCLEOTIDE SEQUENCE</scope>
    <source>
        <strain evidence="3">M600PL45_2</strain>
    </source>
</reference>
<accession>A0ABS9SXV7</accession>
<dbReference type="Proteomes" id="UP001166784">
    <property type="component" value="Unassembled WGS sequence"/>
</dbReference>
<dbReference type="InterPro" id="IPR002397">
    <property type="entry name" value="Cyt_P450_B"/>
</dbReference>
<dbReference type="InterPro" id="IPR036396">
    <property type="entry name" value="Cyt_P450_sf"/>
</dbReference>
<proteinExistence type="inferred from homology"/>
<dbReference type="PRINTS" id="PR00359">
    <property type="entry name" value="BP450"/>
</dbReference>
<name>A0ABS9SXV7_9ACTN</name>
<dbReference type="SUPFAM" id="SSF48264">
    <property type="entry name" value="Cytochrome P450"/>
    <property type="match status" value="1"/>
</dbReference>
<dbReference type="PANTHER" id="PTHR46696:SF1">
    <property type="entry name" value="CYTOCHROME P450 YJIB-RELATED"/>
    <property type="match status" value="1"/>
</dbReference>
<reference evidence="3" key="1">
    <citation type="submission" date="2022-03" db="EMBL/GenBank/DDBJ databases">
        <authorList>
            <person name="Santos J.D.N."/>
            <person name="Kallscheuer N."/>
            <person name="Jogler C."/>
            <person name="Lage O.M."/>
        </authorList>
    </citation>
    <scope>NUCLEOTIDE SEQUENCE</scope>
    <source>
        <strain evidence="3">M600PL45_2</strain>
    </source>
</reference>
<evidence type="ECO:0000256" key="1">
    <source>
        <dbReference type="ARBA" id="ARBA00010617"/>
    </source>
</evidence>
<dbReference type="CDD" id="cd20623">
    <property type="entry name" value="CYP_unk"/>
    <property type="match status" value="1"/>
</dbReference>
<sequence length="436" mass="47195">MGEPHVELEQLYGPEFAADPQGVYARLRRYGPIAPVEISPGITAMLVTDYRAALDLLHDTVTWSKDPRKWQESVPEDSPILPMIGWRPNVMFNDGDVHARYRQAITDGFERIPPHELRTMVVGIADSLIAGFGADGQADLMGQFARLLPLKLFNRLFGLPDSYSDRLISSIAGMMEGDPAEASAANEEFQGYISELISAKKHVRGRDLTSWFLDHPVGLNDEEVTHQMVLTMAAGHEPTCNLIGNALARMLTDDRYYSTLSGGALTPRDAIQDVLLNEPPICNYSAHFPRRDVFFHGTWIRTGQLVMVSYTAAGAAHGRTGEGAGAGGSGASGSGGGAHLAWSAGPHSCPVPRAALLIATTAIERLCAWLSDIELTVPHDRLTYRPGPFHRALTELPARFTPISPGQAGETPWDSRDTGHSGNGRAEAEGESTPAP</sequence>
<dbReference type="Gene3D" id="1.10.630.10">
    <property type="entry name" value="Cytochrome P450"/>
    <property type="match status" value="1"/>
</dbReference>
<comment type="similarity">
    <text evidence="1">Belongs to the cytochrome P450 family.</text>
</comment>
<comment type="caution">
    <text evidence="3">The sequence shown here is derived from an EMBL/GenBank/DDBJ whole genome shotgun (WGS) entry which is preliminary data.</text>
</comment>
<protein>
    <submittedName>
        <fullName evidence="3">Cytochrome P450</fullName>
    </submittedName>
</protein>
<evidence type="ECO:0000313" key="3">
    <source>
        <dbReference type="EMBL" id="MCH6160911.1"/>
    </source>
</evidence>
<organism evidence="3 4">
    <name type="scientific">Streptomyces marispadix</name>
    <dbReference type="NCBI Taxonomy" id="2922868"/>
    <lineage>
        <taxon>Bacteria</taxon>
        <taxon>Bacillati</taxon>
        <taxon>Actinomycetota</taxon>
        <taxon>Actinomycetes</taxon>
        <taxon>Kitasatosporales</taxon>
        <taxon>Streptomycetaceae</taxon>
        <taxon>Streptomyces</taxon>
    </lineage>
</organism>
<keyword evidence="4" id="KW-1185">Reference proteome</keyword>
<feature type="compositionally biased region" description="Gly residues" evidence="2">
    <location>
        <begin position="321"/>
        <end position="338"/>
    </location>
</feature>